<evidence type="ECO:0000256" key="6">
    <source>
        <dbReference type="ARBA" id="ARBA00022741"/>
    </source>
</evidence>
<evidence type="ECO:0000256" key="3">
    <source>
        <dbReference type="ARBA" id="ARBA00011738"/>
    </source>
</evidence>
<dbReference type="EMBL" id="JAFBFH010000001">
    <property type="protein sequence ID" value="MBM7713181.1"/>
    <property type="molecule type" value="Genomic_DNA"/>
</dbReference>
<proteinExistence type="inferred from homology"/>
<keyword evidence="5 11" id="KW-0436">Ligase</keyword>
<comment type="pathway">
    <text evidence="2 11">Metabolic intermediate metabolism; pimeloyl-CoA biosynthesis; pimeloyl-CoA from pimelate: step 1/1.</text>
</comment>
<keyword evidence="9 11" id="KW-0460">Magnesium</keyword>
<reference evidence="12 13" key="1">
    <citation type="submission" date="2021-01" db="EMBL/GenBank/DDBJ databases">
        <title>Genomic Encyclopedia of Type Strains, Phase IV (KMG-IV): sequencing the most valuable type-strain genomes for metagenomic binning, comparative biology and taxonomic classification.</title>
        <authorList>
            <person name="Goeker M."/>
        </authorList>
    </citation>
    <scope>NUCLEOTIDE SEQUENCE [LARGE SCALE GENOMIC DNA]</scope>
    <source>
        <strain evidence="12 13">DSM 105453</strain>
    </source>
</reference>
<organism evidence="12 13">
    <name type="scientific">Siminovitchia thermophila</name>
    <dbReference type="NCBI Taxonomy" id="1245522"/>
    <lineage>
        <taxon>Bacteria</taxon>
        <taxon>Bacillati</taxon>
        <taxon>Bacillota</taxon>
        <taxon>Bacilli</taxon>
        <taxon>Bacillales</taxon>
        <taxon>Bacillaceae</taxon>
        <taxon>Siminovitchia</taxon>
    </lineage>
</organism>
<comment type="subunit">
    <text evidence="3 11">Homodimer.</text>
</comment>
<evidence type="ECO:0000256" key="1">
    <source>
        <dbReference type="ARBA" id="ARBA00001946"/>
    </source>
</evidence>
<evidence type="ECO:0000256" key="5">
    <source>
        <dbReference type="ARBA" id="ARBA00022598"/>
    </source>
</evidence>
<sequence length="256" mass="29128">MKREELFSVRMRAAKGGAHERGSTHVSGGEMLAAYSDIQQAVMYLLEKGLVHSKGKPDFMQIQFECIEEPAKRVEPLSVTTNKVKSAKEGRALAWSLLEQSGIPRNIIDEADRLVSQYSSMRGAMLIDVHSGKRLDDRGEKGVRASRMDWQNGHYEKWAGCHHMPLHSRIKEALALATKVCEHRVAVAELCWSDDPDYITGYVASKTLGYQRITQLKEYGDEQGCRIFFIDGKEDVDSYIHYLEHQPVMIQWEVEK</sequence>
<name>A0ABS2R0K6_9BACI</name>
<dbReference type="NCBIfam" id="NF002360">
    <property type="entry name" value="PRK01322.1"/>
    <property type="match status" value="1"/>
</dbReference>
<keyword evidence="13" id="KW-1185">Reference proteome</keyword>
<evidence type="ECO:0000256" key="10">
    <source>
        <dbReference type="ARBA" id="ARBA00049553"/>
    </source>
</evidence>
<dbReference type="Proteomes" id="UP000823485">
    <property type="component" value="Unassembled WGS sequence"/>
</dbReference>
<dbReference type="HAMAP" id="MF_00668">
    <property type="entry name" value="BioW"/>
    <property type="match status" value="1"/>
</dbReference>
<keyword evidence="8 11" id="KW-0067">ATP-binding</keyword>
<comment type="function">
    <text evidence="11">Catalyzes the transformation of pimelate into pimeloyl-CoA with concomitant hydrolysis of ATP to AMP.</text>
</comment>
<dbReference type="GO" id="GO:0042410">
    <property type="term" value="F:6-carboxyhexanoate-CoA ligase activity"/>
    <property type="evidence" value="ECO:0007669"/>
    <property type="project" value="UniProtKB-EC"/>
</dbReference>
<dbReference type="InterPro" id="IPR005499">
    <property type="entry name" value="BioW"/>
</dbReference>
<evidence type="ECO:0000256" key="9">
    <source>
        <dbReference type="ARBA" id="ARBA00022842"/>
    </source>
</evidence>
<dbReference type="EC" id="6.2.1.14" evidence="4 11"/>
<dbReference type="NCBIfam" id="TIGR01204">
    <property type="entry name" value="bioW"/>
    <property type="match status" value="1"/>
</dbReference>
<evidence type="ECO:0000256" key="11">
    <source>
        <dbReference type="HAMAP-Rule" id="MF_00668"/>
    </source>
</evidence>
<evidence type="ECO:0000256" key="8">
    <source>
        <dbReference type="ARBA" id="ARBA00022840"/>
    </source>
</evidence>
<dbReference type="Pfam" id="PF03744">
    <property type="entry name" value="BioW"/>
    <property type="match status" value="1"/>
</dbReference>
<keyword evidence="7 11" id="KW-0093">Biotin biosynthesis</keyword>
<evidence type="ECO:0000313" key="13">
    <source>
        <dbReference type="Proteomes" id="UP000823485"/>
    </source>
</evidence>
<gene>
    <name evidence="11" type="primary">bioW</name>
    <name evidence="12" type="ORF">JOC94_000147</name>
</gene>
<evidence type="ECO:0000313" key="12">
    <source>
        <dbReference type="EMBL" id="MBM7713181.1"/>
    </source>
</evidence>
<accession>A0ABS2R0K6</accession>
<comment type="cofactor">
    <cofactor evidence="1 11">
        <name>Mg(2+)</name>
        <dbReference type="ChEBI" id="CHEBI:18420"/>
    </cofactor>
</comment>
<comment type="catalytic activity">
    <reaction evidence="10 11">
        <text>heptanedioate + ATP + CoA = 6-carboxyhexanoyl-CoA + AMP + diphosphate</text>
        <dbReference type="Rhea" id="RHEA:14781"/>
        <dbReference type="ChEBI" id="CHEBI:30616"/>
        <dbReference type="ChEBI" id="CHEBI:33019"/>
        <dbReference type="ChEBI" id="CHEBI:36165"/>
        <dbReference type="ChEBI" id="CHEBI:57287"/>
        <dbReference type="ChEBI" id="CHEBI:57360"/>
        <dbReference type="ChEBI" id="CHEBI:456215"/>
        <dbReference type="EC" id="6.2.1.14"/>
    </reaction>
</comment>
<evidence type="ECO:0000256" key="2">
    <source>
        <dbReference type="ARBA" id="ARBA00005075"/>
    </source>
</evidence>
<comment type="similarity">
    <text evidence="11">Belongs to the BioW family.</text>
</comment>
<comment type="caution">
    <text evidence="12">The sequence shown here is derived from an EMBL/GenBank/DDBJ whole genome shotgun (WGS) entry which is preliminary data.</text>
</comment>
<dbReference type="RefSeq" id="WP_077109777.1">
    <property type="nucleotide sequence ID" value="NZ_JAFBFH010000001.1"/>
</dbReference>
<evidence type="ECO:0000256" key="7">
    <source>
        <dbReference type="ARBA" id="ARBA00022756"/>
    </source>
</evidence>
<protein>
    <recommendedName>
        <fullName evidence="4 11">6-carboxyhexanoate--CoA ligase</fullName>
        <ecNumber evidence="4 11">6.2.1.14</ecNumber>
    </recommendedName>
    <alternativeName>
        <fullName evidence="11">Pimeloyl-CoA synthase</fullName>
    </alternativeName>
</protein>
<keyword evidence="6 11" id="KW-0547">Nucleotide-binding</keyword>
<evidence type="ECO:0000256" key="4">
    <source>
        <dbReference type="ARBA" id="ARBA00012984"/>
    </source>
</evidence>